<organism evidence="3 4">
    <name type="scientific">Ancylobacter oerskovii</name>
    <dbReference type="NCBI Taxonomy" id="459519"/>
    <lineage>
        <taxon>Bacteria</taxon>
        <taxon>Pseudomonadati</taxon>
        <taxon>Pseudomonadota</taxon>
        <taxon>Alphaproteobacteria</taxon>
        <taxon>Hyphomicrobiales</taxon>
        <taxon>Xanthobacteraceae</taxon>
        <taxon>Ancylobacter</taxon>
    </lineage>
</organism>
<gene>
    <name evidence="3" type="ORF">ACFSNC_04150</name>
</gene>
<dbReference type="Proteomes" id="UP001597299">
    <property type="component" value="Unassembled WGS sequence"/>
</dbReference>
<keyword evidence="4" id="KW-1185">Reference proteome</keyword>
<dbReference type="InterPro" id="IPR046867">
    <property type="entry name" value="AldOxase/xan_DH_MoCoBD2"/>
</dbReference>
<reference evidence="4" key="1">
    <citation type="journal article" date="2019" name="Int. J. Syst. Evol. Microbiol.">
        <title>The Global Catalogue of Microorganisms (GCM) 10K type strain sequencing project: providing services to taxonomists for standard genome sequencing and annotation.</title>
        <authorList>
            <consortium name="The Broad Institute Genomics Platform"/>
            <consortium name="The Broad Institute Genome Sequencing Center for Infectious Disease"/>
            <person name="Wu L."/>
            <person name="Ma J."/>
        </authorList>
    </citation>
    <scope>NUCLEOTIDE SEQUENCE [LARGE SCALE GENOMIC DNA]</scope>
    <source>
        <strain evidence="4">CCM 7435</strain>
    </source>
</reference>
<dbReference type="InterPro" id="IPR037165">
    <property type="entry name" value="AldOxase/xan_DH_Mopterin-bd_sf"/>
</dbReference>
<dbReference type="InterPro" id="IPR052516">
    <property type="entry name" value="N-heterocyclic_Hydroxylase"/>
</dbReference>
<evidence type="ECO:0000313" key="3">
    <source>
        <dbReference type="EMBL" id="MFD2139582.1"/>
    </source>
</evidence>
<dbReference type="Pfam" id="PF02738">
    <property type="entry name" value="MoCoBD_1"/>
    <property type="match status" value="1"/>
</dbReference>
<dbReference type="InterPro" id="IPR008274">
    <property type="entry name" value="AldOxase/xan_DH_MoCoBD1"/>
</dbReference>
<dbReference type="PANTHER" id="PTHR47495:SF1">
    <property type="entry name" value="BLL3820 PROTEIN"/>
    <property type="match status" value="1"/>
</dbReference>
<dbReference type="Gene3D" id="3.30.365.10">
    <property type="entry name" value="Aldehyde oxidase/xanthine dehydrogenase, molybdopterin binding domain"/>
    <property type="match status" value="4"/>
</dbReference>
<evidence type="ECO:0000313" key="4">
    <source>
        <dbReference type="Proteomes" id="UP001597299"/>
    </source>
</evidence>
<dbReference type="Pfam" id="PF20256">
    <property type="entry name" value="MoCoBD_2"/>
    <property type="match status" value="2"/>
</dbReference>
<proteinExistence type="predicted"/>
<feature type="domain" description="Aldehyde oxidase/xanthine dehydrogenase second molybdopterin binding" evidence="2">
    <location>
        <begin position="17"/>
        <end position="126"/>
    </location>
</feature>
<feature type="domain" description="Aldehyde oxidase/xanthine dehydrogenase first molybdopterin binding" evidence="1">
    <location>
        <begin position="283"/>
        <end position="421"/>
    </location>
</feature>
<evidence type="ECO:0000259" key="2">
    <source>
        <dbReference type="Pfam" id="PF20256"/>
    </source>
</evidence>
<dbReference type="SUPFAM" id="SSF56003">
    <property type="entry name" value="Molybdenum cofactor-binding domain"/>
    <property type="match status" value="2"/>
</dbReference>
<evidence type="ECO:0000259" key="1">
    <source>
        <dbReference type="Pfam" id="PF02738"/>
    </source>
</evidence>
<name>A0ABW4YTB9_9HYPH</name>
<dbReference type="InterPro" id="IPR012368">
    <property type="entry name" value="OxRdtase_Mopterin-bd_su_IorB"/>
</dbReference>
<dbReference type="PIRSF" id="PIRSF036389">
    <property type="entry name" value="IOR_B"/>
    <property type="match status" value="1"/>
</dbReference>
<accession>A0ABW4YTB9</accession>
<dbReference type="RefSeq" id="WP_213352061.1">
    <property type="nucleotide sequence ID" value="NZ_JAHBGB010000019.1"/>
</dbReference>
<dbReference type="PANTHER" id="PTHR47495">
    <property type="entry name" value="ALDEHYDE DEHYDROGENASE"/>
    <property type="match status" value="1"/>
</dbReference>
<protein>
    <submittedName>
        <fullName evidence="3">Molybdopterin cofactor-binding domain-containing protein</fullName>
    </submittedName>
</protein>
<dbReference type="EMBL" id="JBHUHD010000001">
    <property type="protein sequence ID" value="MFD2139582.1"/>
    <property type="molecule type" value="Genomic_DNA"/>
</dbReference>
<comment type="caution">
    <text evidence="3">The sequence shown here is derived from an EMBL/GenBank/DDBJ whole genome shotgun (WGS) entry which is preliminary data.</text>
</comment>
<sequence length="703" mass="74501">MIANQLPRSLADNPRLDAWIGFDAPGQVRIATGKVELGQGVLTTIAQIAAEELDVALRRLRLVSGDTGEGPNEGYTAGSYSVENSGGALRIVCAEVRALFLERAATLLDCAAQELDVEDGAFRRDGRPTGFDYWRLAGDIDLSREATGGAAPKPVAAYRLVGHSQPRTDLPDKIGGGAFIHDMRMPDLLHARVLRQAWRGAELGALDERALHRAARRPIEILREGSFLALLGADEASVEAAAAVAREKAAWSGGERPPDEAAEAGWLMAQPAAERVIAEGEPAEAGERIEATYSRGFIAHASIGPSCALAHWDGTRLDVWTHSQGVYPLRQSLARALGLDPVAVAVRHRQAAGCYGHNGADDAAFDAALLAMRRPGRTVRVQWTRADELTAAPFGAPMAVRLGAALGPQGRPAGWSLDIWSAPHGQRPGMHGAVNLIGAEALSGAPSRVPPGDVPDANGFGSARNAFAPYDLRAQRIVTHFLAGHPVRTSSLRGLGAFANVFAIESFIDELAEAAGQDPVAYRLSLLPDPRARATIEAVAAMAGWSPDAPAGEGTAKGIGFSRYKNKAAYMAAIAEVELDEEVRVARLWCAVDAGLVVNPDGAANQVEGGIVQATSWTLKESVRFREGRAGCTQWDTYPILRFSEVPAVEIRFMDMASEPPLGLGEVAQGPTAAAIGNAVARALGARIRDLPLSRERIIAALM</sequence>
<dbReference type="Gene3D" id="3.90.1170.50">
    <property type="entry name" value="Aldehyde oxidase/xanthine dehydrogenase, a/b hammerhead"/>
    <property type="match status" value="1"/>
</dbReference>
<feature type="domain" description="Aldehyde oxidase/xanthine dehydrogenase second molybdopterin binding" evidence="2">
    <location>
        <begin position="562"/>
        <end position="647"/>
    </location>
</feature>